<reference evidence="2 3" key="1">
    <citation type="submission" date="2018-10" db="EMBL/GenBank/DDBJ databases">
        <title>Genomic Encyclopedia of Type Strains, Phase IV (KMG-IV): sequencing the most valuable type-strain genomes for metagenomic binning, comparative biology and taxonomic classification.</title>
        <authorList>
            <person name="Goeker M."/>
        </authorList>
    </citation>
    <scope>NUCLEOTIDE SEQUENCE [LARGE SCALE GENOMIC DNA]</scope>
    <source>
        <strain evidence="2 3">DSM 22228</strain>
    </source>
</reference>
<dbReference type="AlphaFoldDB" id="A0A495RHI6"/>
<dbReference type="Proteomes" id="UP000278542">
    <property type="component" value="Unassembled WGS sequence"/>
</dbReference>
<proteinExistence type="predicted"/>
<evidence type="ECO:0000313" key="3">
    <source>
        <dbReference type="Proteomes" id="UP000278542"/>
    </source>
</evidence>
<keyword evidence="1" id="KW-0472">Membrane</keyword>
<feature type="transmembrane region" description="Helical" evidence="1">
    <location>
        <begin position="22"/>
        <end position="43"/>
    </location>
</feature>
<dbReference type="EMBL" id="RBWY01000001">
    <property type="protein sequence ID" value="RKS86885.1"/>
    <property type="molecule type" value="Genomic_DNA"/>
</dbReference>
<accession>A0A495RHI6</accession>
<keyword evidence="3" id="KW-1185">Reference proteome</keyword>
<name>A0A495RHI6_9GAMM</name>
<feature type="transmembrane region" description="Helical" evidence="1">
    <location>
        <begin position="50"/>
        <end position="70"/>
    </location>
</feature>
<organism evidence="2 3">
    <name type="scientific">Orbus hercynius</name>
    <dbReference type="NCBI Taxonomy" id="593135"/>
    <lineage>
        <taxon>Bacteria</taxon>
        <taxon>Pseudomonadati</taxon>
        <taxon>Pseudomonadota</taxon>
        <taxon>Gammaproteobacteria</taxon>
        <taxon>Orbales</taxon>
        <taxon>Orbaceae</taxon>
        <taxon>Orbus</taxon>
    </lineage>
</organism>
<sequence>MVNMKNNIDSIRNDFKLVYEQLNYYISMALASFAIIALITLILSKKSQHIDTFGFVISGLLTLGCLYWLIRSIMQVRRLIQFKNELIEHAKPYQLTSIKLYTIHKVTVLLAIYCLFFYFI</sequence>
<evidence type="ECO:0000313" key="2">
    <source>
        <dbReference type="EMBL" id="RKS86885.1"/>
    </source>
</evidence>
<keyword evidence="1" id="KW-1133">Transmembrane helix</keyword>
<evidence type="ECO:0000256" key="1">
    <source>
        <dbReference type="SAM" id="Phobius"/>
    </source>
</evidence>
<keyword evidence="1" id="KW-0812">Transmembrane</keyword>
<gene>
    <name evidence="2" type="ORF">DES39_0089</name>
</gene>
<feature type="transmembrane region" description="Helical" evidence="1">
    <location>
        <begin position="101"/>
        <end position="119"/>
    </location>
</feature>
<comment type="caution">
    <text evidence="2">The sequence shown here is derived from an EMBL/GenBank/DDBJ whole genome shotgun (WGS) entry which is preliminary data.</text>
</comment>
<protein>
    <submittedName>
        <fullName evidence="2">Uncharacterized protein</fullName>
    </submittedName>
</protein>